<dbReference type="EMBL" id="BNJF01000004">
    <property type="protein sequence ID" value="GHO49077.1"/>
    <property type="molecule type" value="Genomic_DNA"/>
</dbReference>
<evidence type="ECO:0000313" key="4">
    <source>
        <dbReference type="EMBL" id="GHO49077.1"/>
    </source>
</evidence>
<dbReference type="InterPro" id="IPR052016">
    <property type="entry name" value="Bact_Sigma-Reg"/>
</dbReference>
<dbReference type="InterPro" id="IPR003018">
    <property type="entry name" value="GAF"/>
</dbReference>
<dbReference type="Proteomes" id="UP000612362">
    <property type="component" value="Unassembled WGS sequence"/>
</dbReference>
<proteinExistence type="predicted"/>
<dbReference type="InterPro" id="IPR036457">
    <property type="entry name" value="PPM-type-like_dom_sf"/>
</dbReference>
<feature type="region of interest" description="Disordered" evidence="2">
    <location>
        <begin position="379"/>
        <end position="406"/>
    </location>
</feature>
<dbReference type="PANTHER" id="PTHR43156:SF2">
    <property type="entry name" value="STAGE II SPORULATION PROTEIN E"/>
    <property type="match status" value="1"/>
</dbReference>
<feature type="domain" description="PPM-type phosphatase" evidence="3">
    <location>
        <begin position="165"/>
        <end position="379"/>
    </location>
</feature>
<evidence type="ECO:0000259" key="3">
    <source>
        <dbReference type="SMART" id="SM00331"/>
    </source>
</evidence>
<accession>A0A8J3MU94</accession>
<reference evidence="4" key="1">
    <citation type="submission" date="2020-10" db="EMBL/GenBank/DDBJ databases">
        <title>Taxonomic study of unclassified bacteria belonging to the class Ktedonobacteria.</title>
        <authorList>
            <person name="Yabe S."/>
            <person name="Wang C.M."/>
            <person name="Zheng Y."/>
            <person name="Sakai Y."/>
            <person name="Cavaletti L."/>
            <person name="Monciardini P."/>
            <person name="Donadio S."/>
        </authorList>
    </citation>
    <scope>NUCLEOTIDE SEQUENCE</scope>
    <source>
        <strain evidence="4">SOSP1-1</strain>
    </source>
</reference>
<organism evidence="4 5">
    <name type="scientific">Ktedonospora formicarum</name>
    <dbReference type="NCBI Taxonomy" id="2778364"/>
    <lineage>
        <taxon>Bacteria</taxon>
        <taxon>Bacillati</taxon>
        <taxon>Chloroflexota</taxon>
        <taxon>Ktedonobacteria</taxon>
        <taxon>Ktedonobacterales</taxon>
        <taxon>Ktedonobacteraceae</taxon>
        <taxon>Ktedonospora</taxon>
    </lineage>
</organism>
<dbReference type="InterPro" id="IPR001932">
    <property type="entry name" value="PPM-type_phosphatase-like_dom"/>
</dbReference>
<dbReference type="GO" id="GO:0016791">
    <property type="term" value="F:phosphatase activity"/>
    <property type="evidence" value="ECO:0007669"/>
    <property type="project" value="TreeGrafter"/>
</dbReference>
<dbReference type="Gene3D" id="3.30.565.10">
    <property type="entry name" value="Histidine kinase-like ATPase, C-terminal domain"/>
    <property type="match status" value="1"/>
</dbReference>
<dbReference type="InterPro" id="IPR036890">
    <property type="entry name" value="HATPase_C_sf"/>
</dbReference>
<evidence type="ECO:0000256" key="2">
    <source>
        <dbReference type="SAM" id="MobiDB-lite"/>
    </source>
</evidence>
<gene>
    <name evidence="4" type="ORF">KSX_72400</name>
</gene>
<dbReference type="Gene3D" id="3.60.40.10">
    <property type="entry name" value="PPM-type phosphatase domain"/>
    <property type="match status" value="1"/>
</dbReference>
<dbReference type="Pfam" id="PF13581">
    <property type="entry name" value="HATPase_c_2"/>
    <property type="match status" value="1"/>
</dbReference>
<dbReference type="SMART" id="SM00331">
    <property type="entry name" value="PP2C_SIG"/>
    <property type="match status" value="1"/>
</dbReference>
<dbReference type="InterPro" id="IPR003594">
    <property type="entry name" value="HATPase_dom"/>
</dbReference>
<sequence length="551" mass="61312">MVTLLQKIQQKLHWRNTHKEQAQPKPVSSPTRQTITQVMDIAPNDPIVAYFLSSPHAVEIDKLQLDSPILHEWKANGVKLAIPLVNQGELVGLINLGKRLSEQDYSSYDKGLLNSLATQAASALRVAQLVQNQKAQARERERMAHELEVARLIQQTLLPQELPNLPGWQLTTYYQPARAVGGDFYDFIPYGDGRLGLVVGDVTDKGIPAALVMATTRSILRSAAQENLSPGKVLESSNNLLFPDIPPRMFVTCFFAILDLSTGHLCYANAGHDLPYRWHEGEVAELRATGMPLGLMPGMQYEEKETILAHGESILLYSDGLVEAHDPEREMFGFPRLIGLLGSYPGEPAPIDYLRHELAAFTGNDWEQEDDITLVTLQRTPAPDTTPARGEPSETEGRETQESWQPLQTWTIPSEAGNERLAMTYVAEAVKPFHLSSRSIDQLQTAVAEATMNAMEHGNHYNPEVPVILEVLSSEHSLAIRISDQGGEQPLQMPDTPDIDAKLAELQSPRGWGLFLIQNMVDDMRILSDEHTHTIELIFHLKGDSHVHQNA</sequence>
<dbReference type="CDD" id="cd16936">
    <property type="entry name" value="HATPase_RsbW-like"/>
    <property type="match status" value="1"/>
</dbReference>
<dbReference type="Gene3D" id="3.30.450.40">
    <property type="match status" value="1"/>
</dbReference>
<feature type="compositionally biased region" description="Basic and acidic residues" evidence="2">
    <location>
        <begin position="391"/>
        <end position="401"/>
    </location>
</feature>
<dbReference type="Pfam" id="PF01590">
    <property type="entry name" value="GAF"/>
    <property type="match status" value="1"/>
</dbReference>
<dbReference type="SUPFAM" id="SSF81606">
    <property type="entry name" value="PP2C-like"/>
    <property type="match status" value="1"/>
</dbReference>
<dbReference type="InterPro" id="IPR029016">
    <property type="entry name" value="GAF-like_dom_sf"/>
</dbReference>
<keyword evidence="1" id="KW-0378">Hydrolase</keyword>
<keyword evidence="5" id="KW-1185">Reference proteome</keyword>
<dbReference type="AlphaFoldDB" id="A0A8J3MU94"/>
<comment type="caution">
    <text evidence="4">The sequence shown here is derived from an EMBL/GenBank/DDBJ whole genome shotgun (WGS) entry which is preliminary data.</text>
</comment>
<evidence type="ECO:0000313" key="5">
    <source>
        <dbReference type="Proteomes" id="UP000612362"/>
    </source>
</evidence>
<dbReference type="Pfam" id="PF07228">
    <property type="entry name" value="SpoIIE"/>
    <property type="match status" value="1"/>
</dbReference>
<dbReference type="RefSeq" id="WP_220198191.1">
    <property type="nucleotide sequence ID" value="NZ_BNJF01000004.1"/>
</dbReference>
<evidence type="ECO:0000256" key="1">
    <source>
        <dbReference type="ARBA" id="ARBA00022801"/>
    </source>
</evidence>
<dbReference type="SUPFAM" id="SSF55874">
    <property type="entry name" value="ATPase domain of HSP90 chaperone/DNA topoisomerase II/histidine kinase"/>
    <property type="match status" value="1"/>
</dbReference>
<protein>
    <recommendedName>
        <fullName evidence="3">PPM-type phosphatase domain-containing protein</fullName>
    </recommendedName>
</protein>
<dbReference type="SUPFAM" id="SSF55781">
    <property type="entry name" value="GAF domain-like"/>
    <property type="match status" value="1"/>
</dbReference>
<name>A0A8J3MU94_9CHLR</name>
<dbReference type="PANTHER" id="PTHR43156">
    <property type="entry name" value="STAGE II SPORULATION PROTEIN E-RELATED"/>
    <property type="match status" value="1"/>
</dbReference>